<dbReference type="Proteomes" id="UP000009168">
    <property type="component" value="Unassembled WGS sequence"/>
</dbReference>
<dbReference type="RefSeq" id="XP_001023440.3">
    <property type="nucleotide sequence ID" value="XM_001023440.3"/>
</dbReference>
<dbReference type="AlphaFoldDB" id="I7MLW5"/>
<dbReference type="GeneID" id="7843871"/>
<evidence type="ECO:0000313" key="1">
    <source>
        <dbReference type="EMBL" id="EAS03195.3"/>
    </source>
</evidence>
<name>I7MLW5_TETTS</name>
<sequence length="103" mass="11835">MLESIVRSENFAMTFLKSRFHHPQRPSTTNTITLLLVQMTAWQQNMICVLSSALIVSNRPVPSSRPLKGVNPIAILSTKIHFIHLFQSNRKFEVKAMKKKLFI</sequence>
<protein>
    <submittedName>
        <fullName evidence="1">Uncharacterized protein</fullName>
    </submittedName>
</protein>
<dbReference type="EMBL" id="GG662495">
    <property type="protein sequence ID" value="EAS03195.3"/>
    <property type="molecule type" value="Genomic_DNA"/>
</dbReference>
<proteinExistence type="predicted"/>
<evidence type="ECO:0000313" key="2">
    <source>
        <dbReference type="Proteomes" id="UP000009168"/>
    </source>
</evidence>
<organism evidence="1 2">
    <name type="scientific">Tetrahymena thermophila (strain SB210)</name>
    <dbReference type="NCBI Taxonomy" id="312017"/>
    <lineage>
        <taxon>Eukaryota</taxon>
        <taxon>Sar</taxon>
        <taxon>Alveolata</taxon>
        <taxon>Ciliophora</taxon>
        <taxon>Intramacronucleata</taxon>
        <taxon>Oligohymenophorea</taxon>
        <taxon>Hymenostomatida</taxon>
        <taxon>Tetrahymenina</taxon>
        <taxon>Tetrahymenidae</taxon>
        <taxon>Tetrahymena</taxon>
    </lineage>
</organism>
<dbReference type="InParanoid" id="I7MLW5"/>
<keyword evidence="2" id="KW-1185">Reference proteome</keyword>
<gene>
    <name evidence="1" type="ORF">TTHERM_00535310</name>
</gene>
<reference evidence="2" key="1">
    <citation type="journal article" date="2006" name="PLoS Biol.">
        <title>Macronuclear genome sequence of the ciliate Tetrahymena thermophila, a model eukaryote.</title>
        <authorList>
            <person name="Eisen J.A."/>
            <person name="Coyne R.S."/>
            <person name="Wu M."/>
            <person name="Wu D."/>
            <person name="Thiagarajan M."/>
            <person name="Wortman J.R."/>
            <person name="Badger J.H."/>
            <person name="Ren Q."/>
            <person name="Amedeo P."/>
            <person name="Jones K.M."/>
            <person name="Tallon L.J."/>
            <person name="Delcher A.L."/>
            <person name="Salzberg S.L."/>
            <person name="Silva J.C."/>
            <person name="Haas B.J."/>
            <person name="Majoros W.H."/>
            <person name="Farzad M."/>
            <person name="Carlton J.M."/>
            <person name="Smith R.K. Jr."/>
            <person name="Garg J."/>
            <person name="Pearlman R.E."/>
            <person name="Karrer K.M."/>
            <person name="Sun L."/>
            <person name="Manning G."/>
            <person name="Elde N.C."/>
            <person name="Turkewitz A.P."/>
            <person name="Asai D.J."/>
            <person name="Wilkes D.E."/>
            <person name="Wang Y."/>
            <person name="Cai H."/>
            <person name="Collins K."/>
            <person name="Stewart B.A."/>
            <person name="Lee S.R."/>
            <person name="Wilamowska K."/>
            <person name="Weinberg Z."/>
            <person name="Ruzzo W.L."/>
            <person name="Wloga D."/>
            <person name="Gaertig J."/>
            <person name="Frankel J."/>
            <person name="Tsao C.-C."/>
            <person name="Gorovsky M.A."/>
            <person name="Keeling P.J."/>
            <person name="Waller R.F."/>
            <person name="Patron N.J."/>
            <person name="Cherry J.M."/>
            <person name="Stover N.A."/>
            <person name="Krieger C.J."/>
            <person name="del Toro C."/>
            <person name="Ryder H.F."/>
            <person name="Williamson S.C."/>
            <person name="Barbeau R.A."/>
            <person name="Hamilton E.P."/>
            <person name="Orias E."/>
        </authorList>
    </citation>
    <scope>NUCLEOTIDE SEQUENCE [LARGE SCALE GENOMIC DNA]</scope>
    <source>
        <strain evidence="2">SB210</strain>
    </source>
</reference>
<dbReference type="KEGG" id="tet:TTHERM_00535310"/>
<accession>I7MLW5</accession>